<evidence type="ECO:0000313" key="2">
    <source>
        <dbReference type="Proteomes" id="UP001458880"/>
    </source>
</evidence>
<dbReference type="Proteomes" id="UP001458880">
    <property type="component" value="Unassembled WGS sequence"/>
</dbReference>
<accession>A0AAW1H0M7</accession>
<keyword evidence="2" id="KW-1185">Reference proteome</keyword>
<evidence type="ECO:0000313" key="1">
    <source>
        <dbReference type="EMBL" id="KAK9667550.1"/>
    </source>
</evidence>
<proteinExistence type="predicted"/>
<protein>
    <submittedName>
        <fullName evidence="1">Uncharacterized protein</fullName>
    </submittedName>
</protein>
<gene>
    <name evidence="1" type="ORF">QE152_g41292</name>
</gene>
<reference evidence="1 2" key="1">
    <citation type="journal article" date="2024" name="BMC Genomics">
        <title>De novo assembly and annotation of Popillia japonica's genome with initial clues to its potential as an invasive pest.</title>
        <authorList>
            <person name="Cucini C."/>
            <person name="Boschi S."/>
            <person name="Funari R."/>
            <person name="Cardaioli E."/>
            <person name="Iannotti N."/>
            <person name="Marturano G."/>
            <person name="Paoli F."/>
            <person name="Bruttini M."/>
            <person name="Carapelli A."/>
            <person name="Frati F."/>
            <person name="Nardi F."/>
        </authorList>
    </citation>
    <scope>NUCLEOTIDE SEQUENCE [LARGE SCALE GENOMIC DNA]</scope>
    <source>
        <strain evidence="1">DMR45628</strain>
    </source>
</reference>
<name>A0AAW1H0M7_POPJA</name>
<organism evidence="1 2">
    <name type="scientific">Popillia japonica</name>
    <name type="common">Japanese beetle</name>
    <dbReference type="NCBI Taxonomy" id="7064"/>
    <lineage>
        <taxon>Eukaryota</taxon>
        <taxon>Metazoa</taxon>
        <taxon>Ecdysozoa</taxon>
        <taxon>Arthropoda</taxon>
        <taxon>Hexapoda</taxon>
        <taxon>Insecta</taxon>
        <taxon>Pterygota</taxon>
        <taxon>Neoptera</taxon>
        <taxon>Endopterygota</taxon>
        <taxon>Coleoptera</taxon>
        <taxon>Polyphaga</taxon>
        <taxon>Scarabaeiformia</taxon>
        <taxon>Scarabaeidae</taxon>
        <taxon>Rutelinae</taxon>
        <taxon>Popillia</taxon>
    </lineage>
</organism>
<sequence length="93" mass="10686">MRERTRRKLGKETTPKNLVETILESRHSWKELHRMISSIMKGYIYCDGSMDVLGDTAKVTRIANDVISTLNRCDINGLASLRAYIPLIVLNFF</sequence>
<dbReference type="EMBL" id="JASPKY010002707">
    <property type="protein sequence ID" value="KAK9667550.1"/>
    <property type="molecule type" value="Genomic_DNA"/>
</dbReference>
<comment type="caution">
    <text evidence="1">The sequence shown here is derived from an EMBL/GenBank/DDBJ whole genome shotgun (WGS) entry which is preliminary data.</text>
</comment>
<dbReference type="AlphaFoldDB" id="A0AAW1H0M7"/>